<organism evidence="1 2">
    <name type="scientific">Anaerocellum danielii</name>
    <dbReference type="NCBI Taxonomy" id="1387557"/>
    <lineage>
        <taxon>Bacteria</taxon>
        <taxon>Bacillati</taxon>
        <taxon>Bacillota</taxon>
        <taxon>Bacillota incertae sedis</taxon>
        <taxon>Caldicellulosiruptorales</taxon>
        <taxon>Caldicellulosiruptoraceae</taxon>
        <taxon>Anaerocellum</taxon>
    </lineage>
</organism>
<evidence type="ECO:0000313" key="2">
    <source>
        <dbReference type="Proteomes" id="UP001322744"/>
    </source>
</evidence>
<dbReference type="Proteomes" id="UP001322744">
    <property type="component" value="Chromosome"/>
</dbReference>
<evidence type="ECO:0000313" key="1">
    <source>
        <dbReference type="EMBL" id="WPX08127.1"/>
    </source>
</evidence>
<keyword evidence="2" id="KW-1185">Reference proteome</keyword>
<sequence>MIKLVNCTPHAINIQTEQGIITIPPSGISIRVESQQTAIGEINGIPVVKTIYTGLNLPNPEPDTIYIVSTVVLQAAREMGITRDDLIAPDTGPQSAVRDGNGQIVAIRRFQVL</sequence>
<gene>
    <name evidence="1" type="ORF">SOJ16_001991</name>
</gene>
<dbReference type="RefSeq" id="WP_045175432.1">
    <property type="nucleotide sequence ID" value="NZ_CP139957.1"/>
</dbReference>
<protein>
    <submittedName>
        <fullName evidence="1">Uncharacterized protein</fullName>
    </submittedName>
</protein>
<dbReference type="EMBL" id="CP139957">
    <property type="protein sequence ID" value="WPX08127.1"/>
    <property type="molecule type" value="Genomic_DNA"/>
</dbReference>
<name>A0ABZ0TXH3_9FIRM</name>
<reference evidence="1 2" key="1">
    <citation type="submission" date="2023-12" db="EMBL/GenBank/DDBJ databases">
        <authorList>
            <person name="Manesh M.J.H."/>
            <person name="Bing R.G."/>
            <person name="Willard D.J."/>
            <person name="Kelly R.M."/>
        </authorList>
    </citation>
    <scope>NUCLEOTIDE SEQUENCE [LARGE SCALE GENOMIC DNA]</scope>
    <source>
        <strain evidence="1 2">DSM 8977</strain>
    </source>
</reference>
<proteinExistence type="predicted"/>
<accession>A0ABZ0TXH3</accession>